<dbReference type="EMBL" id="CM001368">
    <property type="protein sequence ID" value="EHJ47361.1"/>
    <property type="molecule type" value="Genomic_DNA"/>
</dbReference>
<evidence type="ECO:0000313" key="1">
    <source>
        <dbReference type="EMBL" id="EHJ47361.1"/>
    </source>
</evidence>
<proteinExistence type="predicted"/>
<protein>
    <submittedName>
        <fullName evidence="1">Uncharacterized protein</fullName>
    </submittedName>
</protein>
<sequence length="116" mass="12410">MHQSPCRLLGEIRYPDEYSYERVGEIESEAGEALAGAVAGLDVAHLEVTPGPEALCFEVWCEACPPEEGAAVCEGLLAIMEDGPLGRLVVVRGADAPITVFYFSGESLDEVTVDRP</sequence>
<dbReference type="Proteomes" id="UP000004662">
    <property type="component" value="Chromosome"/>
</dbReference>
<name>G7Q7Q2_9BACT</name>
<dbReference type="OrthoDB" id="5455393at2"/>
<gene>
    <name evidence="1" type="ORF">DFW101_1352</name>
</gene>
<dbReference type="STRING" id="694327.DFW101_1352"/>
<organism evidence="1 2">
    <name type="scientific">Solidesulfovibrio carbinoliphilus subsp. oakridgensis</name>
    <dbReference type="NCBI Taxonomy" id="694327"/>
    <lineage>
        <taxon>Bacteria</taxon>
        <taxon>Pseudomonadati</taxon>
        <taxon>Thermodesulfobacteriota</taxon>
        <taxon>Desulfovibrionia</taxon>
        <taxon>Desulfovibrionales</taxon>
        <taxon>Desulfovibrionaceae</taxon>
        <taxon>Solidesulfovibrio</taxon>
    </lineage>
</organism>
<reference evidence="2" key="1">
    <citation type="journal article" date="2015" name="Genome Announc.">
        <title>High-Quality Draft Genome Sequence of Desulfovibrio carbinoliphilus FW-101-2B, an Organic Acid-Oxidizing Sulfate-Reducing Bacterium Isolated from Uranium(VI)-Contaminated Groundwater.</title>
        <authorList>
            <person name="Ramsay B.D."/>
            <person name="Hwang C."/>
            <person name="Woo H.L."/>
            <person name="Carroll S.L."/>
            <person name="Lucas S."/>
            <person name="Han J."/>
            <person name="Lapidus A.L."/>
            <person name="Cheng J.F."/>
            <person name="Goodwin L.A."/>
            <person name="Pitluck S."/>
            <person name="Peters L."/>
            <person name="Chertkov O."/>
            <person name="Held B."/>
            <person name="Detter J.C."/>
            <person name="Han C.S."/>
            <person name="Tapia R."/>
            <person name="Land M.L."/>
            <person name="Hauser L.J."/>
            <person name="Kyrpides N.C."/>
            <person name="Ivanova N.N."/>
            <person name="Mikhailova N."/>
            <person name="Pagani I."/>
            <person name="Woyke T."/>
            <person name="Arkin A.P."/>
            <person name="Dehal P."/>
            <person name="Chivian D."/>
            <person name="Criddle C.S."/>
            <person name="Wu W."/>
            <person name="Chakraborty R."/>
            <person name="Hazen T.C."/>
            <person name="Fields M.W."/>
        </authorList>
    </citation>
    <scope>NUCLEOTIDE SEQUENCE [LARGE SCALE GENOMIC DNA]</scope>
    <source>
        <strain evidence="2">FW-101-2B</strain>
    </source>
</reference>
<keyword evidence="2" id="KW-1185">Reference proteome</keyword>
<dbReference type="eggNOG" id="ENOG50317XS">
    <property type="taxonomic scope" value="Bacteria"/>
</dbReference>
<dbReference type="AlphaFoldDB" id="G7Q7Q2"/>
<accession>G7Q7Q2</accession>
<dbReference type="HOGENOM" id="CLU_142752_0_0_7"/>
<dbReference type="RefSeq" id="WP_009180765.1">
    <property type="nucleotide sequence ID" value="NZ_CM001368.1"/>
</dbReference>
<evidence type="ECO:0000313" key="2">
    <source>
        <dbReference type="Proteomes" id="UP000004662"/>
    </source>
</evidence>